<evidence type="ECO:0000313" key="1">
    <source>
        <dbReference type="EMBL" id="QAY00273.1"/>
    </source>
</evidence>
<protein>
    <submittedName>
        <fullName evidence="1">Uncharacterized protein</fullName>
    </submittedName>
</protein>
<dbReference type="Proteomes" id="UP000290190">
    <property type="component" value="Segment"/>
</dbReference>
<name>A0A411BF69_9CAUD</name>
<evidence type="ECO:0000313" key="2">
    <source>
        <dbReference type="Proteomes" id="UP000290190"/>
    </source>
</evidence>
<sequence>MYKMSKKSLIGRIALLPVFLPVIALELILNKADDWSFSVRRLRRRMEKFADDKFPLANDKKTNI</sequence>
<reference evidence="1 2" key="1">
    <citation type="submission" date="2018-08" db="EMBL/GenBank/DDBJ databases">
        <title>SESzw_1, Complete genome sequences of 3 novel enterobacteria, Pakpunavirus like phages.</title>
        <authorList>
            <person name="Yuan S."/>
            <person name="Ma Y."/>
            <person name="Liu Q."/>
        </authorList>
    </citation>
    <scope>NUCLEOTIDE SEQUENCE [LARGE SCALE GENOMIC DNA]</scope>
</reference>
<gene>
    <name evidence="1" type="ORF">Seszw_63</name>
</gene>
<proteinExistence type="predicted"/>
<dbReference type="EMBL" id="MH791410">
    <property type="protein sequence ID" value="QAY00273.1"/>
    <property type="molecule type" value="Genomic_DNA"/>
</dbReference>
<organism evidence="1 2">
    <name type="scientific">Salmonella phage Seszw_1</name>
    <dbReference type="NCBI Taxonomy" id="2479482"/>
    <lineage>
        <taxon>Viruses</taxon>
        <taxon>Duplodnaviria</taxon>
        <taxon>Heunggongvirae</taxon>
        <taxon>Uroviricota</taxon>
        <taxon>Caudoviricetes</taxon>
        <taxon>Skatevirus</taxon>
        <taxon>Skatevirus Seszw1</taxon>
    </lineage>
</organism>
<keyword evidence="2" id="KW-1185">Reference proteome</keyword>
<accession>A0A411BF69</accession>